<reference evidence="5 6" key="1">
    <citation type="submission" date="2015-10" db="EMBL/GenBank/DDBJ databases">
        <authorList>
            <person name="Ju K.-S."/>
            <person name="Doroghazi J.R."/>
            <person name="Metcalf W.W."/>
        </authorList>
    </citation>
    <scope>NUCLEOTIDE SEQUENCE [LARGE SCALE GENOMIC DNA]</scope>
    <source>
        <strain evidence="5 6">NRRL B-24793</strain>
    </source>
</reference>
<proteinExistence type="inferred from homology"/>
<dbReference type="CDD" id="cd04301">
    <property type="entry name" value="NAT_SF"/>
    <property type="match status" value="1"/>
</dbReference>
<dbReference type="Proteomes" id="UP000053246">
    <property type="component" value="Unassembled WGS sequence"/>
</dbReference>
<dbReference type="AlphaFoldDB" id="A0A9X0I1J3"/>
<dbReference type="SUPFAM" id="SSF55729">
    <property type="entry name" value="Acyl-CoA N-acyltransferases (Nat)"/>
    <property type="match status" value="1"/>
</dbReference>
<comment type="caution">
    <text evidence="5">The sequence shown here is derived from an EMBL/GenBank/DDBJ whole genome shotgun (WGS) entry which is preliminary data.</text>
</comment>
<dbReference type="EMBL" id="LMWI01000002">
    <property type="protein sequence ID" value="KUJ45063.1"/>
    <property type="molecule type" value="Genomic_DNA"/>
</dbReference>
<dbReference type="InterPro" id="IPR051531">
    <property type="entry name" value="N-acetyltransferase"/>
</dbReference>
<comment type="similarity">
    <text evidence="3">Belongs to the acetyltransferase family. RimJ subfamily.</text>
</comment>
<dbReference type="GO" id="GO:0008999">
    <property type="term" value="F:protein-N-terminal-alanine acetyltransferase activity"/>
    <property type="evidence" value="ECO:0007669"/>
    <property type="project" value="TreeGrafter"/>
</dbReference>
<evidence type="ECO:0000313" key="6">
    <source>
        <dbReference type="Proteomes" id="UP000053246"/>
    </source>
</evidence>
<evidence type="ECO:0000256" key="1">
    <source>
        <dbReference type="ARBA" id="ARBA00022679"/>
    </source>
</evidence>
<keyword evidence="1" id="KW-0808">Transferase</keyword>
<evidence type="ECO:0000256" key="3">
    <source>
        <dbReference type="ARBA" id="ARBA00038502"/>
    </source>
</evidence>
<keyword evidence="2" id="KW-0012">Acyltransferase</keyword>
<gene>
    <name evidence="5" type="ORF">ADL17_18250</name>
</gene>
<keyword evidence="6" id="KW-1185">Reference proteome</keyword>
<dbReference type="GO" id="GO:0005737">
    <property type="term" value="C:cytoplasm"/>
    <property type="evidence" value="ECO:0007669"/>
    <property type="project" value="TreeGrafter"/>
</dbReference>
<accession>A0A9X0I1J3</accession>
<feature type="domain" description="N-acetyltransferase" evidence="4">
    <location>
        <begin position="1"/>
        <end position="164"/>
    </location>
</feature>
<dbReference type="PROSITE" id="PS51186">
    <property type="entry name" value="GNAT"/>
    <property type="match status" value="1"/>
</dbReference>
<evidence type="ECO:0000259" key="4">
    <source>
        <dbReference type="PROSITE" id="PS51186"/>
    </source>
</evidence>
<dbReference type="Pfam" id="PF13302">
    <property type="entry name" value="Acetyltransf_3"/>
    <property type="match status" value="1"/>
</dbReference>
<evidence type="ECO:0000313" key="5">
    <source>
        <dbReference type="EMBL" id="KUJ45063.1"/>
    </source>
</evidence>
<dbReference type="PANTHER" id="PTHR43792:SF8">
    <property type="entry name" value="[RIBOSOMAL PROTEIN US5]-ALANINE N-ACETYLTRANSFERASE"/>
    <property type="match status" value="1"/>
</dbReference>
<evidence type="ECO:0000256" key="2">
    <source>
        <dbReference type="ARBA" id="ARBA00023315"/>
    </source>
</evidence>
<dbReference type="Gene3D" id="3.40.630.30">
    <property type="match status" value="1"/>
</dbReference>
<dbReference type="PANTHER" id="PTHR43792">
    <property type="entry name" value="GNAT FAMILY, PUTATIVE (AFU_ORTHOLOGUE AFUA_3G00765)-RELATED-RELATED"/>
    <property type="match status" value="1"/>
</dbReference>
<dbReference type="InterPro" id="IPR016181">
    <property type="entry name" value="Acyl_CoA_acyltransferase"/>
</dbReference>
<organism evidence="5 6">
    <name type="scientific">Micromonospora maris</name>
    <dbReference type="NCBI Taxonomy" id="1003110"/>
    <lineage>
        <taxon>Bacteria</taxon>
        <taxon>Bacillati</taxon>
        <taxon>Actinomycetota</taxon>
        <taxon>Actinomycetes</taxon>
        <taxon>Micromonosporales</taxon>
        <taxon>Micromonosporaceae</taxon>
        <taxon>Micromonospora</taxon>
    </lineage>
</organism>
<sequence length="171" mass="18857">MEVRLVPWSGAALGLLRRINTADMRRHVGGAESEEQMLARHGRYLAMPATGRGEMFVVLLGDEMVGSIGYHKRDWQGEQIYETGWNVLPPWQGRGAASAAGTALISMLREAARHHDAPDSLHAFPSVENTASNALCRRLGFTLLGPCDFEYPPGSGILMRSNDWRITLTEP</sequence>
<protein>
    <recommendedName>
        <fullName evidence="4">N-acetyltransferase domain-containing protein</fullName>
    </recommendedName>
</protein>
<name>A0A9X0I1J3_9ACTN</name>
<dbReference type="InterPro" id="IPR000182">
    <property type="entry name" value="GNAT_dom"/>
</dbReference>